<dbReference type="VEuPathDB" id="FungiDB:H310_06513"/>
<reference evidence="2" key="1">
    <citation type="submission" date="2013-12" db="EMBL/GenBank/DDBJ databases">
        <title>The Genome Sequence of Aphanomyces invadans NJM9701.</title>
        <authorList>
            <consortium name="The Broad Institute Genomics Platform"/>
            <person name="Russ C."/>
            <person name="Tyler B."/>
            <person name="van West P."/>
            <person name="Dieguez-Uribeondo J."/>
            <person name="Young S.K."/>
            <person name="Zeng Q."/>
            <person name="Gargeya S."/>
            <person name="Fitzgerald M."/>
            <person name="Abouelleil A."/>
            <person name="Alvarado L."/>
            <person name="Chapman S.B."/>
            <person name="Gainer-Dewar J."/>
            <person name="Goldberg J."/>
            <person name="Griggs A."/>
            <person name="Gujja S."/>
            <person name="Hansen M."/>
            <person name="Howarth C."/>
            <person name="Imamovic A."/>
            <person name="Ireland A."/>
            <person name="Larimer J."/>
            <person name="McCowan C."/>
            <person name="Murphy C."/>
            <person name="Pearson M."/>
            <person name="Poon T.W."/>
            <person name="Priest M."/>
            <person name="Roberts A."/>
            <person name="Saif S."/>
            <person name="Shea T."/>
            <person name="Sykes S."/>
            <person name="Wortman J."/>
            <person name="Nusbaum C."/>
            <person name="Birren B."/>
        </authorList>
    </citation>
    <scope>NUCLEOTIDE SEQUENCE [LARGE SCALE GENOMIC DNA]</scope>
    <source>
        <strain evidence="2">NJM9701</strain>
    </source>
</reference>
<evidence type="ECO:0000256" key="1">
    <source>
        <dbReference type="SAM" id="MobiDB-lite"/>
    </source>
</evidence>
<sequence>MNSTEPLVVDCSETPRSHEHTSLDTPQTRADEESASPAALSALVHETVALLQEGAIAEATKHPDFHKLTPVDASVSLSESEHESLREAESWLTSCPVQSRQWIIYEARLRPDISLSSFHDLLSTVLLSHGFQPDFDSDDASRPTGVYRRKVDASGAPSLFHLPTHNVVFARVGVSASKLRILRVYVCAVGGSVVPAQFLPSSPSVNVALHATADTIFAHLQSAIEEIGYALAILLSPSFCDGMDELAVALDDDYVRDVAAAFDAEMKATLRQLSLPLEEYAHANEVATAQLLSVLEPLYAKFHIDKPQPARPALNPSKSPATDAAGFETIAPSGDEARGLSRGERVTKLVHALWQTHRSRISSFVDLKIRDKRAQIARRVEYTTRLRRLALQSILDNAEAKKMLQATLGSAGDPSWEGAVLYEGSCILGKIPAKFYVTYDRLVFKMGMFMISSFKDIAFSSITRVTKPHVLGISVISIHHTLQEGCAEVQLTLVSDVDRVFELLNQICSMHNITNRPNDGGGSP</sequence>
<dbReference type="RefSeq" id="XP_008869839.1">
    <property type="nucleotide sequence ID" value="XM_008871617.1"/>
</dbReference>
<dbReference type="OrthoDB" id="63696at2759"/>
<dbReference type="eggNOG" id="ENOG502S003">
    <property type="taxonomic scope" value="Eukaryota"/>
</dbReference>
<protein>
    <recommendedName>
        <fullName evidence="3">GRAM domain-containing protein</fullName>
    </recommendedName>
</protein>
<feature type="compositionally biased region" description="Basic and acidic residues" evidence="1">
    <location>
        <begin position="13"/>
        <end position="22"/>
    </location>
</feature>
<proteinExistence type="predicted"/>
<dbReference type="AlphaFoldDB" id="A0A024U6F2"/>
<dbReference type="GeneID" id="20083563"/>
<accession>A0A024U6F2</accession>
<organism evidence="2">
    <name type="scientific">Aphanomyces invadans</name>
    <dbReference type="NCBI Taxonomy" id="157072"/>
    <lineage>
        <taxon>Eukaryota</taxon>
        <taxon>Sar</taxon>
        <taxon>Stramenopiles</taxon>
        <taxon>Oomycota</taxon>
        <taxon>Saprolegniomycetes</taxon>
        <taxon>Saprolegniales</taxon>
        <taxon>Verrucalvaceae</taxon>
        <taxon>Aphanomyces</taxon>
    </lineage>
</organism>
<feature type="region of interest" description="Disordered" evidence="1">
    <location>
        <begin position="1"/>
        <end position="35"/>
    </location>
</feature>
<evidence type="ECO:0008006" key="3">
    <source>
        <dbReference type="Google" id="ProtNLM"/>
    </source>
</evidence>
<name>A0A024U6F2_9STRA</name>
<evidence type="ECO:0000313" key="2">
    <source>
        <dbReference type="EMBL" id="ETW01991.1"/>
    </source>
</evidence>
<gene>
    <name evidence="2" type="ORF">H310_06513</name>
</gene>
<dbReference type="EMBL" id="KI913962">
    <property type="protein sequence ID" value="ETW01991.1"/>
    <property type="molecule type" value="Genomic_DNA"/>
</dbReference>